<sequence length="191" mass="21960">MTLNYETESRVIQGVKSDELETRLNDATVCLQDGIASQKCNFFPTHLRRHRLIAIGQNIWCILLWRINAVLALDIDVDWNDSFGKVPTCGAFRDDFRQNYHSYNHLSHYCCKSYYSNVRSYTPFNSPESAFISVYIHGITASLISVSFVENSLETGRRARYPRCIKFASKLLEIARKPLGLVLFAKRYSCS</sequence>
<keyword evidence="2" id="KW-1185">Reference proteome</keyword>
<reference evidence="1 2" key="1">
    <citation type="submission" date="2014-04" db="EMBL/GenBank/DDBJ databases">
        <title>Evolutionary Origins and Diversification of the Mycorrhizal Mutualists.</title>
        <authorList>
            <consortium name="DOE Joint Genome Institute"/>
            <consortium name="Mycorrhizal Genomics Consortium"/>
            <person name="Kohler A."/>
            <person name="Kuo A."/>
            <person name="Nagy L.G."/>
            <person name="Floudas D."/>
            <person name="Copeland A."/>
            <person name="Barry K.W."/>
            <person name="Cichocki N."/>
            <person name="Veneault-Fourrey C."/>
            <person name="LaButti K."/>
            <person name="Lindquist E.A."/>
            <person name="Lipzen A."/>
            <person name="Lundell T."/>
            <person name="Morin E."/>
            <person name="Murat C."/>
            <person name="Riley R."/>
            <person name="Ohm R."/>
            <person name="Sun H."/>
            <person name="Tunlid A."/>
            <person name="Henrissat B."/>
            <person name="Grigoriev I.V."/>
            <person name="Hibbett D.S."/>
            <person name="Martin F."/>
        </authorList>
    </citation>
    <scope>NUCLEOTIDE SEQUENCE [LARGE SCALE GENOMIC DNA]</scope>
    <source>
        <strain evidence="1 2">FD-317 M1</strain>
    </source>
</reference>
<name>A0A0D0C339_9AGAR</name>
<dbReference type="HOGENOM" id="CLU_1421553_0_0_1"/>
<protein>
    <submittedName>
        <fullName evidence="1">Uncharacterized protein</fullName>
    </submittedName>
</protein>
<dbReference type="Proteomes" id="UP000053593">
    <property type="component" value="Unassembled WGS sequence"/>
</dbReference>
<evidence type="ECO:0000313" key="2">
    <source>
        <dbReference type="Proteomes" id="UP000053593"/>
    </source>
</evidence>
<organism evidence="1 2">
    <name type="scientific">Collybiopsis luxurians FD-317 M1</name>
    <dbReference type="NCBI Taxonomy" id="944289"/>
    <lineage>
        <taxon>Eukaryota</taxon>
        <taxon>Fungi</taxon>
        <taxon>Dikarya</taxon>
        <taxon>Basidiomycota</taxon>
        <taxon>Agaricomycotina</taxon>
        <taxon>Agaricomycetes</taxon>
        <taxon>Agaricomycetidae</taxon>
        <taxon>Agaricales</taxon>
        <taxon>Marasmiineae</taxon>
        <taxon>Omphalotaceae</taxon>
        <taxon>Collybiopsis</taxon>
        <taxon>Collybiopsis luxurians</taxon>
    </lineage>
</organism>
<proteinExistence type="predicted"/>
<accession>A0A0D0C339</accession>
<dbReference type="EMBL" id="KN834795">
    <property type="protein sequence ID" value="KIK56764.1"/>
    <property type="molecule type" value="Genomic_DNA"/>
</dbReference>
<evidence type="ECO:0000313" key="1">
    <source>
        <dbReference type="EMBL" id="KIK56764.1"/>
    </source>
</evidence>
<gene>
    <name evidence="1" type="ORF">GYMLUDRAFT_61806</name>
</gene>
<dbReference type="AlphaFoldDB" id="A0A0D0C339"/>